<protein>
    <submittedName>
        <fullName evidence="2">Uncharacterized protein</fullName>
    </submittedName>
</protein>
<evidence type="ECO:0000313" key="3">
    <source>
        <dbReference type="Proteomes" id="UP000050525"/>
    </source>
</evidence>
<evidence type="ECO:0000313" key="2">
    <source>
        <dbReference type="EMBL" id="KYO40911.1"/>
    </source>
</evidence>
<dbReference type="Proteomes" id="UP000050525">
    <property type="component" value="Unassembled WGS sequence"/>
</dbReference>
<sequence>MVLTFPPSSHPLGILTRENRCLENMENLLQNSNFWILRLPPGTKGERDRIDLEALRSWQDLICFAFSREQMIPAIALQIYPSLRADSPCPAGSRQAGAAVLPPPGAGRCGQGAESRHGRAGKRSIPGLQLGITPGQPCRSCSCPAPGEGHCARPCP</sequence>
<organism evidence="2 3">
    <name type="scientific">Alligator mississippiensis</name>
    <name type="common">American alligator</name>
    <dbReference type="NCBI Taxonomy" id="8496"/>
    <lineage>
        <taxon>Eukaryota</taxon>
        <taxon>Metazoa</taxon>
        <taxon>Chordata</taxon>
        <taxon>Craniata</taxon>
        <taxon>Vertebrata</taxon>
        <taxon>Euteleostomi</taxon>
        <taxon>Archelosauria</taxon>
        <taxon>Archosauria</taxon>
        <taxon>Crocodylia</taxon>
        <taxon>Alligatoridae</taxon>
        <taxon>Alligatorinae</taxon>
        <taxon>Alligator</taxon>
    </lineage>
</organism>
<gene>
    <name evidence="2" type="ORF">Y1Q_0020489</name>
</gene>
<keyword evidence="3" id="KW-1185">Reference proteome</keyword>
<dbReference type="STRING" id="8496.A0A151NVH6"/>
<feature type="region of interest" description="Disordered" evidence="1">
    <location>
        <begin position="106"/>
        <end position="125"/>
    </location>
</feature>
<dbReference type="AlphaFoldDB" id="A0A151NVH6"/>
<proteinExistence type="predicted"/>
<evidence type="ECO:0000256" key="1">
    <source>
        <dbReference type="SAM" id="MobiDB-lite"/>
    </source>
</evidence>
<name>A0A151NVH6_ALLMI</name>
<accession>A0A151NVH6</accession>
<comment type="caution">
    <text evidence="2">The sequence shown here is derived from an EMBL/GenBank/DDBJ whole genome shotgun (WGS) entry which is preliminary data.</text>
</comment>
<dbReference type="EMBL" id="AKHW03001812">
    <property type="protein sequence ID" value="KYO40911.1"/>
    <property type="molecule type" value="Genomic_DNA"/>
</dbReference>
<reference evidence="2 3" key="1">
    <citation type="journal article" date="2012" name="Genome Biol.">
        <title>Sequencing three crocodilian genomes to illuminate the evolution of archosaurs and amniotes.</title>
        <authorList>
            <person name="St John J.A."/>
            <person name="Braun E.L."/>
            <person name="Isberg S.R."/>
            <person name="Miles L.G."/>
            <person name="Chong A.Y."/>
            <person name="Gongora J."/>
            <person name="Dalzell P."/>
            <person name="Moran C."/>
            <person name="Bed'hom B."/>
            <person name="Abzhanov A."/>
            <person name="Burgess S.C."/>
            <person name="Cooksey A.M."/>
            <person name="Castoe T.A."/>
            <person name="Crawford N.G."/>
            <person name="Densmore L.D."/>
            <person name="Drew J.C."/>
            <person name="Edwards S.V."/>
            <person name="Faircloth B.C."/>
            <person name="Fujita M.K."/>
            <person name="Greenwold M.J."/>
            <person name="Hoffmann F.G."/>
            <person name="Howard J.M."/>
            <person name="Iguchi T."/>
            <person name="Janes D.E."/>
            <person name="Khan S.Y."/>
            <person name="Kohno S."/>
            <person name="de Koning A.J."/>
            <person name="Lance S.L."/>
            <person name="McCarthy F.M."/>
            <person name="McCormack J.E."/>
            <person name="Merchant M.E."/>
            <person name="Peterson D.G."/>
            <person name="Pollock D.D."/>
            <person name="Pourmand N."/>
            <person name="Raney B.J."/>
            <person name="Roessler K.A."/>
            <person name="Sanford J.R."/>
            <person name="Sawyer R.H."/>
            <person name="Schmidt C.J."/>
            <person name="Triplett E.W."/>
            <person name="Tuberville T.D."/>
            <person name="Venegas-Anaya M."/>
            <person name="Howard J.T."/>
            <person name="Jarvis E.D."/>
            <person name="Guillette L.J.Jr."/>
            <person name="Glenn T.C."/>
            <person name="Green R.E."/>
            <person name="Ray D.A."/>
        </authorList>
    </citation>
    <scope>NUCLEOTIDE SEQUENCE [LARGE SCALE GENOMIC DNA]</scope>
    <source>
        <strain evidence="2">KSC_2009_1</strain>
    </source>
</reference>